<dbReference type="PROSITE" id="PS50234">
    <property type="entry name" value="VWFA"/>
    <property type="match status" value="1"/>
</dbReference>
<evidence type="ECO:0000256" key="16">
    <source>
        <dbReference type="ARBA" id="ARBA00068139"/>
    </source>
</evidence>
<name>A0AAN9C628_9TELE</name>
<dbReference type="GO" id="GO:0031527">
    <property type="term" value="C:filopodium membrane"/>
    <property type="evidence" value="ECO:0007669"/>
    <property type="project" value="UniProtKB-SubCell"/>
</dbReference>
<dbReference type="AlphaFoldDB" id="A0AAN9C628"/>
<dbReference type="SUPFAM" id="SSF53300">
    <property type="entry name" value="vWA-like"/>
    <property type="match status" value="1"/>
</dbReference>
<feature type="compositionally biased region" description="Pro residues" evidence="18">
    <location>
        <begin position="620"/>
        <end position="704"/>
    </location>
</feature>
<keyword evidence="11" id="KW-0325">Glycoprotein</keyword>
<keyword evidence="3" id="KW-0597">Phosphoprotein</keyword>
<evidence type="ECO:0000256" key="15">
    <source>
        <dbReference type="ARBA" id="ARBA00061894"/>
    </source>
</evidence>
<evidence type="ECO:0000256" key="9">
    <source>
        <dbReference type="ARBA" id="ARBA00023157"/>
    </source>
</evidence>
<dbReference type="Gene3D" id="3.40.50.410">
    <property type="entry name" value="von Willebrand factor, type A domain"/>
    <property type="match status" value="1"/>
</dbReference>
<feature type="compositionally biased region" description="Pro residues" evidence="18">
    <location>
        <begin position="582"/>
        <end position="606"/>
    </location>
</feature>
<dbReference type="CDD" id="cd01474">
    <property type="entry name" value="vWA_ATR"/>
    <property type="match status" value="1"/>
</dbReference>
<evidence type="ECO:0000256" key="20">
    <source>
        <dbReference type="SAM" id="SignalP"/>
    </source>
</evidence>
<evidence type="ECO:0000256" key="8">
    <source>
        <dbReference type="ARBA" id="ARBA00023136"/>
    </source>
</evidence>
<evidence type="ECO:0000256" key="12">
    <source>
        <dbReference type="ARBA" id="ARBA00023273"/>
    </source>
</evidence>
<dbReference type="PRINTS" id="PR01217">
    <property type="entry name" value="PRICHEXTENSN"/>
</dbReference>
<evidence type="ECO:0000256" key="1">
    <source>
        <dbReference type="ARBA" id="ARBA00008095"/>
    </source>
</evidence>
<evidence type="ECO:0000256" key="6">
    <source>
        <dbReference type="ARBA" id="ARBA00022729"/>
    </source>
</evidence>
<protein>
    <recommendedName>
        <fullName evidence="16">Anthrax toxin receptor 1</fullName>
    </recommendedName>
</protein>
<evidence type="ECO:0000256" key="11">
    <source>
        <dbReference type="ARBA" id="ARBA00023180"/>
    </source>
</evidence>
<dbReference type="GO" id="GO:0046872">
    <property type="term" value="F:metal ion binding"/>
    <property type="evidence" value="ECO:0007669"/>
    <property type="project" value="UniProtKB-KW"/>
</dbReference>
<feature type="region of interest" description="Disordered" evidence="18">
    <location>
        <begin position="335"/>
        <end position="356"/>
    </location>
</feature>
<feature type="region of interest" description="Disordered" evidence="18">
    <location>
        <begin position="563"/>
        <end position="714"/>
    </location>
</feature>
<gene>
    <name evidence="22" type="ORF">R3I93_021005</name>
</gene>
<keyword evidence="23" id="KW-1185">Reference proteome</keyword>
<keyword evidence="12" id="KW-0966">Cell projection</keyword>
<proteinExistence type="inferred from homology"/>
<comment type="function">
    <text evidence="17">Plays a role in cell attachment and migration. Interacts with extracellular matrix proteins and with the actin cytoskeleton and thereby plays an important role in normal extracellular matrix (ECM) homeostasis. Mediates adhesion of cells to type 1 collagen and gelatin, reorganization of the actin cytoskeleton and promotes cell spreading. Plays a role in the angiogenic response of cultured umbilical vein endothelial cells. May also act as a receptor for PLAU. Upon ligand binding, stimulates the phosphorylation of EGFR and ERK1/2.</text>
</comment>
<feature type="compositionally biased region" description="Low complexity" evidence="18">
    <location>
        <begin position="340"/>
        <end position="356"/>
    </location>
</feature>
<keyword evidence="8 19" id="KW-0472">Membrane</keyword>
<evidence type="ECO:0000256" key="4">
    <source>
        <dbReference type="ARBA" id="ARBA00022692"/>
    </source>
</evidence>
<evidence type="ECO:0000256" key="17">
    <source>
        <dbReference type="ARBA" id="ARBA00093334"/>
    </source>
</evidence>
<dbReference type="InterPro" id="IPR008399">
    <property type="entry name" value="Anthrax_toxin_rcpt_C"/>
</dbReference>
<evidence type="ECO:0000313" key="23">
    <source>
        <dbReference type="Proteomes" id="UP001364617"/>
    </source>
</evidence>
<dbReference type="PANTHER" id="PTHR16059">
    <property type="entry name" value="ANTHRAX TOXIN RECEPTOR"/>
    <property type="match status" value="1"/>
</dbReference>
<comment type="caution">
    <text evidence="22">The sequence shown here is derived from an EMBL/GenBank/DDBJ whole genome shotgun (WGS) entry which is preliminary data.</text>
</comment>
<dbReference type="Pfam" id="PF05586">
    <property type="entry name" value="Ant_C"/>
    <property type="match status" value="1"/>
</dbReference>
<dbReference type="Pfam" id="PF00092">
    <property type="entry name" value="VWA"/>
    <property type="match status" value="1"/>
</dbReference>
<dbReference type="PANTHER" id="PTHR16059:SF28">
    <property type="entry name" value="ANTXR CELL ADHESION MOLECULE 1B"/>
    <property type="match status" value="1"/>
</dbReference>
<feature type="transmembrane region" description="Helical" evidence="19">
    <location>
        <begin position="368"/>
        <end position="389"/>
    </location>
</feature>
<evidence type="ECO:0000256" key="13">
    <source>
        <dbReference type="ARBA" id="ARBA00060389"/>
    </source>
</evidence>
<feature type="chain" id="PRO_5042981484" description="Anthrax toxin receptor 1" evidence="20">
    <location>
        <begin position="28"/>
        <end position="714"/>
    </location>
</feature>
<dbReference type="GO" id="GO:0009986">
    <property type="term" value="C:cell surface"/>
    <property type="evidence" value="ECO:0007669"/>
    <property type="project" value="TreeGrafter"/>
</dbReference>
<evidence type="ECO:0000256" key="2">
    <source>
        <dbReference type="ARBA" id="ARBA00022475"/>
    </source>
</evidence>
<dbReference type="Pfam" id="PF05587">
    <property type="entry name" value="Anth_Ig"/>
    <property type="match status" value="1"/>
</dbReference>
<evidence type="ECO:0000259" key="21">
    <source>
        <dbReference type="PROSITE" id="PS50234"/>
    </source>
</evidence>
<dbReference type="InterPro" id="IPR008400">
    <property type="entry name" value="Anthrax_toxin_rcpt_extracel"/>
</dbReference>
<dbReference type="GO" id="GO:0031258">
    <property type="term" value="C:lamellipodium membrane"/>
    <property type="evidence" value="ECO:0007669"/>
    <property type="project" value="UniProtKB-SubCell"/>
</dbReference>
<evidence type="ECO:0000256" key="14">
    <source>
        <dbReference type="ARBA" id="ARBA00060395"/>
    </source>
</evidence>
<comment type="subunit">
    <text evidence="15">Interacts with gelatin and type 1 collagen. Interacts with the actin cytoskeleton.</text>
</comment>
<accession>A0AAN9C628</accession>
<evidence type="ECO:0000256" key="18">
    <source>
        <dbReference type="SAM" id="MobiDB-lite"/>
    </source>
</evidence>
<organism evidence="22 23">
    <name type="scientific">Phoxinus phoxinus</name>
    <name type="common">Eurasian minnow</name>
    <dbReference type="NCBI Taxonomy" id="58324"/>
    <lineage>
        <taxon>Eukaryota</taxon>
        <taxon>Metazoa</taxon>
        <taxon>Chordata</taxon>
        <taxon>Craniata</taxon>
        <taxon>Vertebrata</taxon>
        <taxon>Euteleostomi</taxon>
        <taxon>Actinopterygii</taxon>
        <taxon>Neopterygii</taxon>
        <taxon>Teleostei</taxon>
        <taxon>Ostariophysi</taxon>
        <taxon>Cypriniformes</taxon>
        <taxon>Leuciscidae</taxon>
        <taxon>Phoxininae</taxon>
        <taxon>Phoxinus</taxon>
    </lineage>
</organism>
<evidence type="ECO:0000256" key="7">
    <source>
        <dbReference type="ARBA" id="ARBA00022989"/>
    </source>
</evidence>
<evidence type="ECO:0000313" key="22">
    <source>
        <dbReference type="EMBL" id="KAK7125502.1"/>
    </source>
</evidence>
<reference evidence="22 23" key="1">
    <citation type="submission" date="2024-02" db="EMBL/GenBank/DDBJ databases">
        <title>Chromosome-level genome assembly of the Eurasian Minnow (Phoxinus phoxinus).</title>
        <authorList>
            <person name="Oriowo T.O."/>
            <person name="Martin S."/>
            <person name="Stange M."/>
            <person name="Chrysostomakis Y."/>
            <person name="Brown T."/>
            <person name="Winkler S."/>
            <person name="Kukowka S."/>
            <person name="Myers E.W."/>
            <person name="Bohne A."/>
        </authorList>
    </citation>
    <scope>NUCLEOTIDE SEQUENCE [LARGE SCALE GENOMIC DNA]</scope>
    <source>
        <strain evidence="22">ZFMK-TIS-60720</strain>
        <tissue evidence="22">Whole Organism</tissue>
    </source>
</reference>
<dbReference type="FunFam" id="3.40.50.410:FF:000017">
    <property type="entry name" value="Anthrax toxin receptor 1"/>
    <property type="match status" value="1"/>
</dbReference>
<dbReference type="SMART" id="SM00327">
    <property type="entry name" value="VWA"/>
    <property type="match status" value="1"/>
</dbReference>
<comment type="similarity">
    <text evidence="1">Belongs to the ATR family.</text>
</comment>
<dbReference type="InterPro" id="IPR002035">
    <property type="entry name" value="VWF_A"/>
</dbReference>
<feature type="domain" description="VWFA" evidence="21">
    <location>
        <begin position="45"/>
        <end position="216"/>
    </location>
</feature>
<comment type="subcellular location">
    <subcellularLocation>
        <location evidence="14">Cell projection</location>
        <location evidence="14">Filopodium membrane</location>
        <topology evidence="14">Single-pass type I membrane protein</topology>
    </subcellularLocation>
    <subcellularLocation>
        <location evidence="13">Cell projection</location>
        <location evidence="13">Lamellipodium membrane</location>
        <topology evidence="13">Single-pass type I membrane protein</topology>
    </subcellularLocation>
</comment>
<evidence type="ECO:0000256" key="5">
    <source>
        <dbReference type="ARBA" id="ARBA00022723"/>
    </source>
</evidence>
<keyword evidence="9" id="KW-1015">Disulfide bond</keyword>
<keyword evidence="4 19" id="KW-0812">Transmembrane</keyword>
<dbReference type="InterPro" id="IPR036465">
    <property type="entry name" value="vWFA_dom_sf"/>
</dbReference>
<evidence type="ECO:0000256" key="3">
    <source>
        <dbReference type="ARBA" id="ARBA00022553"/>
    </source>
</evidence>
<dbReference type="EMBL" id="JAYKXH010000023">
    <property type="protein sequence ID" value="KAK7125502.1"/>
    <property type="molecule type" value="Genomic_DNA"/>
</dbReference>
<dbReference type="Proteomes" id="UP001364617">
    <property type="component" value="Unassembled WGS sequence"/>
</dbReference>
<keyword evidence="2" id="KW-1003">Cell membrane</keyword>
<keyword evidence="5" id="KW-0479">Metal-binding</keyword>
<keyword evidence="6 20" id="KW-0732">Signal</keyword>
<keyword evidence="7 19" id="KW-1133">Transmembrane helix</keyword>
<feature type="compositionally biased region" description="Pro residues" evidence="18">
    <location>
        <begin position="563"/>
        <end position="572"/>
    </location>
</feature>
<dbReference type="GO" id="GO:0004888">
    <property type="term" value="F:transmembrane signaling receptor activity"/>
    <property type="evidence" value="ECO:0007669"/>
    <property type="project" value="TreeGrafter"/>
</dbReference>
<evidence type="ECO:0000256" key="19">
    <source>
        <dbReference type="SAM" id="Phobius"/>
    </source>
</evidence>
<feature type="signal peptide" evidence="20">
    <location>
        <begin position="1"/>
        <end position="27"/>
    </location>
</feature>
<evidence type="ECO:0000256" key="10">
    <source>
        <dbReference type="ARBA" id="ARBA00023170"/>
    </source>
</evidence>
<keyword evidence="10" id="KW-0675">Receptor</keyword>
<sequence length="714" mass="77746">MSVDWRGGDRLLIGLFVMLILRLSCCAGQSYERWEAGSSCYGGFDLYFVLDKSGSVQHHWNEIYYFVDHLAHKFISPQLRMSFIVFSTEGRILMKLTEDRDLIRAGLEELQHVLPGGDTFMHKGFQRASEQIYYGTGDGYRTASVIIALTDGELRENEFDLAAREAGRSRQLGASVYCVGVKDFNETQLATIADSEDHVFPVNDGFEALQGVIDSILKRSCIEILAVEPSSICAGESFEVVVQGNGFLHARDVSRILCSFRINNTLTVMKRPLVVEDTYLLCPAPVLKEEGTSASLHVSMNNGLSFISSSVTITTVSCVSTVTLQGSSVKPTTTVTLGRATPSTTTLGSSSSSAPSSVYPLNTTDGTFLAIALLILLLLIAMATFWWFWPLCCTVIVHEPPPPHVMDDSSDEEDEGYPKKKWPTVDASYYGGRGVGGIKRMEVRWGDKGSTDEGAKLEMAKNARVKMPEQEFEFPTTRTLNNGMRKPISPQKWYSPIKGKLDALWVWLRRGYDRVSVMRPQPGEKGRCMKFTRMKSCPPPRYPLYNNPSGHIYSLPHSRCPPVPQGTLPPTPRCSAHSPTSTLPPLPSTPPPTSITPPPYTPPPTRALPSASLSINVTLPPSPPTPPSSPSTLAPPPQAAPPGRAPPPYPTTPPSSPPPQAAPPGRVPPPSSPTPPSSPSTLTPPPLAAPPGRAPPPSRPPPRPGPEDPQFYQD</sequence>